<dbReference type="GeneID" id="17259496"/>
<reference evidence="1" key="2">
    <citation type="submission" date="2024-10" db="UniProtKB">
        <authorList>
            <consortium name="EnsemblProtists"/>
        </authorList>
    </citation>
    <scope>IDENTIFICATION</scope>
</reference>
<evidence type="ECO:0000313" key="2">
    <source>
        <dbReference type="Proteomes" id="UP000013827"/>
    </source>
</evidence>
<sequence length="160" mass="16487">MQVALALLAAPPPTNNTYCMACEIAVKEVIKNGCEWAKDGCTSLPAPANQLCEWAVTAGLCPYLANFSSPVKACTEVGLCGTSCECGVCRKEGSGEHGRCLGAPHSCGHVAPDPYSAIKGIRGVARDGRVESARALEGANFCVDGHCGDDGSLGCCLTCF</sequence>
<name>A0A0D3IQ05_EMIH1</name>
<dbReference type="PaxDb" id="2903-EOD13340"/>
<proteinExistence type="predicted"/>
<keyword evidence="2" id="KW-1185">Reference proteome</keyword>
<evidence type="ECO:0000313" key="1">
    <source>
        <dbReference type="EnsemblProtists" id="EOD13340"/>
    </source>
</evidence>
<reference evidence="2" key="1">
    <citation type="journal article" date="2013" name="Nature">
        <title>Pan genome of the phytoplankton Emiliania underpins its global distribution.</title>
        <authorList>
            <person name="Read B.A."/>
            <person name="Kegel J."/>
            <person name="Klute M.J."/>
            <person name="Kuo A."/>
            <person name="Lefebvre S.C."/>
            <person name="Maumus F."/>
            <person name="Mayer C."/>
            <person name="Miller J."/>
            <person name="Monier A."/>
            <person name="Salamov A."/>
            <person name="Young J."/>
            <person name="Aguilar M."/>
            <person name="Claverie J.M."/>
            <person name="Frickenhaus S."/>
            <person name="Gonzalez K."/>
            <person name="Herman E.K."/>
            <person name="Lin Y.C."/>
            <person name="Napier J."/>
            <person name="Ogata H."/>
            <person name="Sarno A.F."/>
            <person name="Shmutz J."/>
            <person name="Schroeder D."/>
            <person name="de Vargas C."/>
            <person name="Verret F."/>
            <person name="von Dassow P."/>
            <person name="Valentin K."/>
            <person name="Van de Peer Y."/>
            <person name="Wheeler G."/>
            <person name="Dacks J.B."/>
            <person name="Delwiche C.F."/>
            <person name="Dyhrman S.T."/>
            <person name="Glockner G."/>
            <person name="John U."/>
            <person name="Richards T."/>
            <person name="Worden A.Z."/>
            <person name="Zhang X."/>
            <person name="Grigoriev I.V."/>
            <person name="Allen A.E."/>
            <person name="Bidle K."/>
            <person name="Borodovsky M."/>
            <person name="Bowler C."/>
            <person name="Brownlee C."/>
            <person name="Cock J.M."/>
            <person name="Elias M."/>
            <person name="Gladyshev V.N."/>
            <person name="Groth M."/>
            <person name="Guda C."/>
            <person name="Hadaegh A."/>
            <person name="Iglesias-Rodriguez M.D."/>
            <person name="Jenkins J."/>
            <person name="Jones B.M."/>
            <person name="Lawson T."/>
            <person name="Leese F."/>
            <person name="Lindquist E."/>
            <person name="Lobanov A."/>
            <person name="Lomsadze A."/>
            <person name="Malik S.B."/>
            <person name="Marsh M.E."/>
            <person name="Mackinder L."/>
            <person name="Mock T."/>
            <person name="Mueller-Roeber B."/>
            <person name="Pagarete A."/>
            <person name="Parker M."/>
            <person name="Probert I."/>
            <person name="Quesneville H."/>
            <person name="Raines C."/>
            <person name="Rensing S.A."/>
            <person name="Riano-Pachon D.M."/>
            <person name="Richier S."/>
            <person name="Rokitta S."/>
            <person name="Shiraiwa Y."/>
            <person name="Soanes D.M."/>
            <person name="van der Giezen M."/>
            <person name="Wahlund T.M."/>
            <person name="Williams B."/>
            <person name="Wilson W."/>
            <person name="Wolfe G."/>
            <person name="Wurch L.L."/>
        </authorList>
    </citation>
    <scope>NUCLEOTIDE SEQUENCE</scope>
</reference>
<dbReference type="HOGENOM" id="CLU_1655455_0_0_1"/>
<accession>A0A0D3IQ05</accession>
<organism evidence="1 2">
    <name type="scientific">Emiliania huxleyi (strain CCMP1516)</name>
    <dbReference type="NCBI Taxonomy" id="280463"/>
    <lineage>
        <taxon>Eukaryota</taxon>
        <taxon>Haptista</taxon>
        <taxon>Haptophyta</taxon>
        <taxon>Prymnesiophyceae</taxon>
        <taxon>Isochrysidales</taxon>
        <taxon>Noelaerhabdaceae</taxon>
        <taxon>Emiliania</taxon>
    </lineage>
</organism>
<dbReference type="AlphaFoldDB" id="A0A0D3IQ05"/>
<dbReference type="EnsemblProtists" id="EOD13340">
    <property type="protein sequence ID" value="EOD13340"/>
    <property type="gene ID" value="EMIHUDRAFT_246926"/>
</dbReference>
<dbReference type="Proteomes" id="UP000013827">
    <property type="component" value="Unassembled WGS sequence"/>
</dbReference>
<dbReference type="KEGG" id="ehx:EMIHUDRAFT_246926"/>
<dbReference type="RefSeq" id="XP_005765769.1">
    <property type="nucleotide sequence ID" value="XM_005765712.1"/>
</dbReference>
<protein>
    <submittedName>
        <fullName evidence="1">Uncharacterized protein</fullName>
    </submittedName>
</protein>